<dbReference type="EMBL" id="ANIK01000049">
    <property type="protein sequence ID" value="EMJ94524.1"/>
    <property type="molecule type" value="Genomic_DNA"/>
</dbReference>
<gene>
    <name evidence="1" type="ORF">LEP1GSC194_1432</name>
</gene>
<name>M6CS64_9LEPT</name>
<comment type="caution">
    <text evidence="1">The sequence shown here is derived from an EMBL/GenBank/DDBJ whole genome shotgun (WGS) entry which is preliminary data.</text>
</comment>
<organism evidence="1 2">
    <name type="scientific">Leptospira alstonii serovar Sichuan str. 79601</name>
    <dbReference type="NCBI Taxonomy" id="1218565"/>
    <lineage>
        <taxon>Bacteria</taxon>
        <taxon>Pseudomonadati</taxon>
        <taxon>Spirochaetota</taxon>
        <taxon>Spirochaetia</taxon>
        <taxon>Leptospirales</taxon>
        <taxon>Leptospiraceae</taxon>
        <taxon>Leptospira</taxon>
    </lineage>
</organism>
<dbReference type="PATRIC" id="fig|1218565.3.peg.2424"/>
<protein>
    <submittedName>
        <fullName evidence="1">Uncharacterized protein</fullName>
    </submittedName>
</protein>
<evidence type="ECO:0000313" key="1">
    <source>
        <dbReference type="EMBL" id="EMJ94524.1"/>
    </source>
</evidence>
<proteinExistence type="predicted"/>
<accession>M6CS64</accession>
<reference evidence="1 2" key="1">
    <citation type="submission" date="2013-01" db="EMBL/GenBank/DDBJ databases">
        <authorList>
            <person name="Harkins D.M."/>
            <person name="Durkin A.S."/>
            <person name="Brinkac L.M."/>
            <person name="Haft D.H."/>
            <person name="Selengut J.D."/>
            <person name="Sanka R."/>
            <person name="DePew J."/>
            <person name="Purushe J."/>
            <person name="Galloway R.L."/>
            <person name="Vinetz J.M."/>
            <person name="Sutton G.G."/>
            <person name="Nierman W.C."/>
            <person name="Fouts D.E."/>
        </authorList>
    </citation>
    <scope>NUCLEOTIDE SEQUENCE [LARGE SCALE GENOMIC DNA]</scope>
    <source>
        <strain evidence="1 2">79601</strain>
    </source>
</reference>
<evidence type="ECO:0000313" key="2">
    <source>
        <dbReference type="Proteomes" id="UP000011988"/>
    </source>
</evidence>
<sequence>MFRIRSDWPEKHGDFFCFQKKLFPKIVVTAFSFYATIGRIHNLSR</sequence>
<dbReference type="Proteomes" id="UP000011988">
    <property type="component" value="Unassembled WGS sequence"/>
</dbReference>
<dbReference type="AlphaFoldDB" id="M6CS64"/>